<evidence type="ECO:0000256" key="1">
    <source>
        <dbReference type="ARBA" id="ARBA00022942"/>
    </source>
</evidence>
<evidence type="ECO:0000313" key="4">
    <source>
        <dbReference type="EMBL" id="CDR97536.1"/>
    </source>
</evidence>
<dbReference type="GO" id="GO:0005634">
    <property type="term" value="C:nucleus"/>
    <property type="evidence" value="ECO:0007669"/>
    <property type="project" value="UniProtKB-SubCell"/>
</dbReference>
<dbReference type="GO" id="GO:0005737">
    <property type="term" value="C:cytoplasm"/>
    <property type="evidence" value="ECO:0007669"/>
    <property type="project" value="UniProtKB-SubCell"/>
</dbReference>
<keyword evidence="2" id="KW-0539">Nucleus</keyword>
<dbReference type="PROSITE" id="PS00388">
    <property type="entry name" value="PROTEASOME_ALPHA_1"/>
    <property type="match status" value="1"/>
</dbReference>
<dbReference type="InterPro" id="IPR050115">
    <property type="entry name" value="Proteasome_alpha"/>
</dbReference>
<dbReference type="Pfam" id="PF10584">
    <property type="entry name" value="Proteasome_A_N"/>
    <property type="match status" value="1"/>
</dbReference>
<name>A0A061D9Z4_BABBI</name>
<dbReference type="Pfam" id="PF00227">
    <property type="entry name" value="Proteasome"/>
    <property type="match status" value="1"/>
</dbReference>
<dbReference type="Gene3D" id="3.60.20.10">
    <property type="entry name" value="Glutamine Phosphoribosylpyrophosphate, subunit 1, domain 1"/>
    <property type="match status" value="1"/>
</dbReference>
<dbReference type="KEGG" id="bbig:BBBOND_0400280"/>
<evidence type="ECO:0000256" key="2">
    <source>
        <dbReference type="RuleBase" id="RU000551"/>
    </source>
</evidence>
<dbReference type="SMART" id="SM00948">
    <property type="entry name" value="Proteasome_A_N"/>
    <property type="match status" value="1"/>
</dbReference>
<dbReference type="SUPFAM" id="SSF56235">
    <property type="entry name" value="N-terminal nucleophile aminohydrolases (Ntn hydrolases)"/>
    <property type="match status" value="1"/>
</dbReference>
<accession>A0A061D9Z4</accession>
<evidence type="ECO:0000313" key="5">
    <source>
        <dbReference type="Proteomes" id="UP000033188"/>
    </source>
</evidence>
<keyword evidence="1 2" id="KW-0647">Proteasome</keyword>
<evidence type="ECO:0000259" key="3">
    <source>
        <dbReference type="PROSITE" id="PS00388"/>
    </source>
</evidence>
<dbReference type="GeneID" id="24566077"/>
<dbReference type="GO" id="GO:0006511">
    <property type="term" value="P:ubiquitin-dependent protein catabolic process"/>
    <property type="evidence" value="ECO:0007669"/>
    <property type="project" value="InterPro"/>
</dbReference>
<feature type="domain" description="Proteasome alpha-type subunits" evidence="3">
    <location>
        <begin position="8"/>
        <end position="30"/>
    </location>
</feature>
<proteinExistence type="inferred from homology"/>
<keyword evidence="2" id="KW-0963">Cytoplasm</keyword>
<comment type="subcellular location">
    <subcellularLocation>
        <location evidence="2">Cytoplasm</location>
    </subcellularLocation>
    <subcellularLocation>
        <location evidence="2">Nucleus</location>
    </subcellularLocation>
</comment>
<gene>
    <name evidence="4" type="ORF">BBBOND_0400280</name>
</gene>
<reference evidence="5" key="1">
    <citation type="journal article" date="2014" name="Nucleic Acids Res.">
        <title>The evolutionary dynamics of variant antigen genes in Babesia reveal a history of genomic innovation underlying host-parasite interaction.</title>
        <authorList>
            <person name="Jackson A.P."/>
            <person name="Otto T.D."/>
            <person name="Darby A."/>
            <person name="Ramaprasad A."/>
            <person name="Xia D."/>
            <person name="Echaide I.E."/>
            <person name="Farber M."/>
            <person name="Gahlot S."/>
            <person name="Gamble J."/>
            <person name="Gupta D."/>
            <person name="Gupta Y."/>
            <person name="Jackson L."/>
            <person name="Malandrin L."/>
            <person name="Malas T.B."/>
            <person name="Moussa E."/>
            <person name="Nair M."/>
            <person name="Reid A.J."/>
            <person name="Sanders M."/>
            <person name="Sharma J."/>
            <person name="Tracey A."/>
            <person name="Quail M.A."/>
            <person name="Weir W."/>
            <person name="Wastling J.M."/>
            <person name="Hall N."/>
            <person name="Willadsen P."/>
            <person name="Lingelbach K."/>
            <person name="Shiels B."/>
            <person name="Tait A."/>
            <person name="Berriman M."/>
            <person name="Allred D.R."/>
            <person name="Pain A."/>
        </authorList>
    </citation>
    <scope>NUCLEOTIDE SEQUENCE [LARGE SCALE GENOMIC DNA]</scope>
    <source>
        <strain evidence="5">Bond</strain>
    </source>
</reference>
<comment type="subunit">
    <text evidence="2">The 26S proteasome consists of a 20S proteasome core and two 19S regulatory subunits.</text>
</comment>
<dbReference type="GO" id="GO:0019773">
    <property type="term" value="C:proteasome core complex, alpha-subunit complex"/>
    <property type="evidence" value="ECO:0007669"/>
    <property type="project" value="InterPro"/>
</dbReference>
<comment type="similarity">
    <text evidence="2">Belongs to the peptidase T1A family.</text>
</comment>
<sequence>MSGTASGYDLSVSTFSPDGHVFQVEYATKAVDAAPTVAAAVCCDGIVFLSDSVLCGYDETTTTGRNVLQSKPALRLYALDEGVGCAVTGMIPDAQCIVRRAKAESKSFFEEYGVKIPISLLAERVALFVHAFTLYWHVRPFGASMILSGVDSNGKKSLYCIDPSGACYKYAGMAVGKCKHLVKTEMEKLDLAALSCREALKELSLAIMIGRDGDSSKTNDIQMAWICGESNGQFEQVPSDVATEAKLEASKRHAMLHGQ</sequence>
<protein>
    <recommendedName>
        <fullName evidence="2">Proteasome subunit alpha type</fullName>
    </recommendedName>
</protein>
<dbReference type="InterPro" id="IPR001353">
    <property type="entry name" value="Proteasome_sua/b"/>
</dbReference>
<dbReference type="InterPro" id="IPR029055">
    <property type="entry name" value="Ntn_hydrolases_N"/>
</dbReference>
<dbReference type="VEuPathDB" id="PiroplasmaDB:BBBOND_0400280"/>
<dbReference type="EMBL" id="LK391710">
    <property type="protein sequence ID" value="CDR97536.1"/>
    <property type="molecule type" value="Genomic_DNA"/>
</dbReference>
<dbReference type="PANTHER" id="PTHR11599">
    <property type="entry name" value="PROTEASOME SUBUNIT ALPHA/BETA"/>
    <property type="match status" value="1"/>
</dbReference>
<dbReference type="Proteomes" id="UP000033188">
    <property type="component" value="Chromosome 4"/>
</dbReference>
<dbReference type="AlphaFoldDB" id="A0A061D9Z4"/>
<organism evidence="4 5">
    <name type="scientific">Babesia bigemina</name>
    <dbReference type="NCBI Taxonomy" id="5866"/>
    <lineage>
        <taxon>Eukaryota</taxon>
        <taxon>Sar</taxon>
        <taxon>Alveolata</taxon>
        <taxon>Apicomplexa</taxon>
        <taxon>Aconoidasida</taxon>
        <taxon>Piroplasmida</taxon>
        <taxon>Babesiidae</taxon>
        <taxon>Babesia</taxon>
    </lineage>
</organism>
<dbReference type="OrthoDB" id="431557at2759"/>
<dbReference type="STRING" id="5866.A0A061D9Z4"/>
<dbReference type="OMA" id="RVSMYMH"/>
<dbReference type="InterPro" id="IPR000426">
    <property type="entry name" value="Proteasome_asu_N"/>
</dbReference>
<dbReference type="RefSeq" id="XP_012769722.1">
    <property type="nucleotide sequence ID" value="XM_012914268.1"/>
</dbReference>
<keyword evidence="5" id="KW-1185">Reference proteome</keyword>